<evidence type="ECO:0000259" key="1">
    <source>
        <dbReference type="SMART" id="SM00842"/>
    </source>
</evidence>
<dbReference type="PANTHER" id="PTHR32432:SF3">
    <property type="entry name" value="ETHANOLAMINE UTILIZATION PROTEIN EUTJ"/>
    <property type="match status" value="1"/>
</dbReference>
<protein>
    <recommendedName>
        <fullName evidence="1">SHS2 domain-containing protein</fullName>
    </recommendedName>
</protein>
<dbReference type="Proteomes" id="UP000230956">
    <property type="component" value="Unassembled WGS sequence"/>
</dbReference>
<dbReference type="AlphaFoldDB" id="A0A2M7TA37"/>
<dbReference type="InterPro" id="IPR043129">
    <property type="entry name" value="ATPase_NBD"/>
</dbReference>
<feature type="domain" description="SHS2" evidence="1">
    <location>
        <begin position="12"/>
        <end position="180"/>
    </location>
</feature>
<dbReference type="Gene3D" id="3.30.1490.300">
    <property type="match status" value="1"/>
</dbReference>
<dbReference type="InterPro" id="IPR005883">
    <property type="entry name" value="PilM"/>
</dbReference>
<dbReference type="SMART" id="SM00842">
    <property type="entry name" value="FtsA"/>
    <property type="match status" value="1"/>
</dbReference>
<dbReference type="PANTHER" id="PTHR32432">
    <property type="entry name" value="CELL DIVISION PROTEIN FTSA-RELATED"/>
    <property type="match status" value="1"/>
</dbReference>
<gene>
    <name evidence="2" type="ORF">COY37_01830</name>
</gene>
<dbReference type="SUPFAM" id="SSF53067">
    <property type="entry name" value="Actin-like ATPase domain"/>
    <property type="match status" value="2"/>
</dbReference>
<dbReference type="PIRSF" id="PIRSF019169">
    <property type="entry name" value="PilM"/>
    <property type="match status" value="1"/>
</dbReference>
<evidence type="ECO:0000313" key="3">
    <source>
        <dbReference type="Proteomes" id="UP000230956"/>
    </source>
</evidence>
<reference evidence="3" key="1">
    <citation type="submission" date="2017-09" db="EMBL/GenBank/DDBJ databases">
        <title>Depth-based differentiation of microbial function through sediment-hosted aquifers and enrichment of novel symbionts in the deep terrestrial subsurface.</title>
        <authorList>
            <person name="Probst A.J."/>
            <person name="Ladd B."/>
            <person name="Jarett J.K."/>
            <person name="Geller-Mcgrath D.E."/>
            <person name="Sieber C.M.K."/>
            <person name="Emerson J.B."/>
            <person name="Anantharaman K."/>
            <person name="Thomas B.C."/>
            <person name="Malmstrom R."/>
            <person name="Stieglmeier M."/>
            <person name="Klingl A."/>
            <person name="Woyke T."/>
            <person name="Ryan C.M."/>
            <person name="Banfield J.F."/>
        </authorList>
    </citation>
    <scope>NUCLEOTIDE SEQUENCE [LARGE SCALE GENOMIC DNA]</scope>
</reference>
<dbReference type="CDD" id="cd24049">
    <property type="entry name" value="ASKHA_NBD_PilM"/>
    <property type="match status" value="1"/>
</dbReference>
<name>A0A2M7TA37_9ACTN</name>
<comment type="caution">
    <text evidence="2">The sequence shown here is derived from an EMBL/GenBank/DDBJ whole genome shotgun (WGS) entry which is preliminary data.</text>
</comment>
<proteinExistence type="predicted"/>
<dbReference type="NCBIfam" id="TIGR01175">
    <property type="entry name" value="pilM"/>
    <property type="match status" value="1"/>
</dbReference>
<dbReference type="EMBL" id="PFNG01000043">
    <property type="protein sequence ID" value="PIZ41779.1"/>
    <property type="molecule type" value="Genomic_DNA"/>
</dbReference>
<sequence length="379" mass="41712">MGLLGLGRGSSPVGLDIGGGTFRLAQLKPSADKSVLINYATIKTPEGLVSEGEILDVEGVAKALAGFWREKKISEKKVVVGVANQKVIVRVVEMPYMVESELRSAIQYQINEYIPIPVEEAIIDIQIISEHENSQQERMMDVLVVAARKEMVENTVAALEKAGLKPVIVDVSSLAFARALAENTPERVLQEEDEHKTAIAMVNISSNLTDIVVIEDEIPRFTRASSMGGRVFTDALVEQLGMTFDEAEDMKKRIGLPASANDGSDVNDSDISDVVQYKDAVQNVLEQEMIRFVAEIRRSLDYYLVQATRAKSIDKIIISGGGAKLKNLLQYLKDNFQIEVELGQPLHSVQLSKRLKIENIRDEELSMAICLGLAMRGVA</sequence>
<dbReference type="InterPro" id="IPR050696">
    <property type="entry name" value="FtsA/MreB"/>
</dbReference>
<organism evidence="2 3">
    <name type="scientific">Candidatus Aquicultor secundus</name>
    <dbReference type="NCBI Taxonomy" id="1973895"/>
    <lineage>
        <taxon>Bacteria</taxon>
        <taxon>Bacillati</taxon>
        <taxon>Actinomycetota</taxon>
        <taxon>Candidatus Aquicultoria</taxon>
        <taxon>Candidatus Aquicultorales</taxon>
        <taxon>Candidatus Aquicultoraceae</taxon>
        <taxon>Candidatus Aquicultor</taxon>
    </lineage>
</organism>
<dbReference type="Gene3D" id="3.30.420.40">
    <property type="match status" value="2"/>
</dbReference>
<dbReference type="GO" id="GO:0051301">
    <property type="term" value="P:cell division"/>
    <property type="evidence" value="ECO:0007669"/>
    <property type="project" value="InterPro"/>
</dbReference>
<dbReference type="InterPro" id="IPR003494">
    <property type="entry name" value="SHS2_FtsA"/>
</dbReference>
<dbReference type="Pfam" id="PF11104">
    <property type="entry name" value="PilM_2"/>
    <property type="match status" value="2"/>
</dbReference>
<accession>A0A2M7TA37</accession>
<dbReference type="RefSeq" id="WP_286678008.1">
    <property type="nucleotide sequence ID" value="NZ_MNXI01000052.1"/>
</dbReference>
<evidence type="ECO:0000313" key="2">
    <source>
        <dbReference type="EMBL" id="PIZ41779.1"/>
    </source>
</evidence>